<evidence type="ECO:0000313" key="2">
    <source>
        <dbReference type="Proteomes" id="UP001589836"/>
    </source>
</evidence>
<keyword evidence="2" id="KW-1185">Reference proteome</keyword>
<protein>
    <submittedName>
        <fullName evidence="1">DUF6123 family protein</fullName>
    </submittedName>
</protein>
<dbReference type="Pfam" id="PF19618">
    <property type="entry name" value="DUF6123"/>
    <property type="match status" value="1"/>
</dbReference>
<reference evidence="1 2" key="1">
    <citation type="submission" date="2024-09" db="EMBL/GenBank/DDBJ databases">
        <authorList>
            <person name="Sun Q."/>
            <person name="Mori K."/>
        </authorList>
    </citation>
    <scope>NUCLEOTIDE SEQUENCE [LARGE SCALE GENOMIC DNA]</scope>
    <source>
        <strain evidence="1 2">NCAIM B.02529</strain>
    </source>
</reference>
<comment type="caution">
    <text evidence="1">The sequence shown here is derived from an EMBL/GenBank/DDBJ whole genome shotgun (WGS) entry which is preliminary data.</text>
</comment>
<dbReference type="EMBL" id="JBHLTP010000003">
    <property type="protein sequence ID" value="MFC0523224.1"/>
    <property type="molecule type" value="Genomic_DNA"/>
</dbReference>
<evidence type="ECO:0000313" key="1">
    <source>
        <dbReference type="EMBL" id="MFC0523224.1"/>
    </source>
</evidence>
<dbReference type="RefSeq" id="WP_377345767.1">
    <property type="nucleotide sequence ID" value="NZ_JBHLTP010000003.1"/>
</dbReference>
<sequence>MSQADQLGFFIEDLWTKGFKLTDRDVHFIYFGKNYTNAPDWLVIFAVKVTLQIQRKFDESFFIGVLEYIQQQRPKTKQQAWKALERKGISKQKTPLLHE</sequence>
<gene>
    <name evidence="1" type="ORF">ACFFGV_06395</name>
</gene>
<dbReference type="InterPro" id="IPR046126">
    <property type="entry name" value="DUF6123"/>
</dbReference>
<name>A0ABV6LLF2_9BACI</name>
<accession>A0ABV6LLF2</accession>
<organism evidence="1 2">
    <name type="scientific">Pontibacillus salicampi</name>
    <dbReference type="NCBI Taxonomy" id="1449801"/>
    <lineage>
        <taxon>Bacteria</taxon>
        <taxon>Bacillati</taxon>
        <taxon>Bacillota</taxon>
        <taxon>Bacilli</taxon>
        <taxon>Bacillales</taxon>
        <taxon>Bacillaceae</taxon>
        <taxon>Pontibacillus</taxon>
    </lineage>
</organism>
<proteinExistence type="predicted"/>
<dbReference type="Proteomes" id="UP001589836">
    <property type="component" value="Unassembled WGS sequence"/>
</dbReference>